<evidence type="ECO:0000256" key="3">
    <source>
        <dbReference type="ARBA" id="ARBA00022475"/>
    </source>
</evidence>
<dbReference type="NCBIfam" id="TIGR03426">
    <property type="entry name" value="shape_MreD"/>
    <property type="match status" value="1"/>
</dbReference>
<keyword evidence="4 8" id="KW-0812">Transmembrane</keyword>
<comment type="subcellular location">
    <subcellularLocation>
        <location evidence="1">Cell membrane</location>
        <topology evidence="1">Multi-pass membrane protein</topology>
    </subcellularLocation>
</comment>
<evidence type="ECO:0000256" key="6">
    <source>
        <dbReference type="ARBA" id="ARBA00022989"/>
    </source>
</evidence>
<feature type="transmembrane region" description="Helical" evidence="8">
    <location>
        <begin position="129"/>
        <end position="148"/>
    </location>
</feature>
<accession>A0A8J3PTK4</accession>
<feature type="transmembrane region" description="Helical" evidence="8">
    <location>
        <begin position="6"/>
        <end position="26"/>
    </location>
</feature>
<evidence type="ECO:0000256" key="7">
    <source>
        <dbReference type="ARBA" id="ARBA00023136"/>
    </source>
</evidence>
<organism evidence="9 10">
    <name type="scientific">Planotetraspora kaengkrachanensis</name>
    <dbReference type="NCBI Taxonomy" id="575193"/>
    <lineage>
        <taxon>Bacteria</taxon>
        <taxon>Bacillati</taxon>
        <taxon>Actinomycetota</taxon>
        <taxon>Actinomycetes</taxon>
        <taxon>Streptosporangiales</taxon>
        <taxon>Streptosporangiaceae</taxon>
        <taxon>Planotetraspora</taxon>
    </lineage>
</organism>
<dbReference type="Proteomes" id="UP000630097">
    <property type="component" value="Unassembled WGS sequence"/>
</dbReference>
<keyword evidence="6 8" id="KW-1133">Transmembrane helix</keyword>
<proteinExistence type="inferred from homology"/>
<evidence type="ECO:0000256" key="8">
    <source>
        <dbReference type="SAM" id="Phobius"/>
    </source>
</evidence>
<dbReference type="GO" id="GO:0005886">
    <property type="term" value="C:plasma membrane"/>
    <property type="evidence" value="ECO:0007669"/>
    <property type="project" value="UniProtKB-SubCell"/>
</dbReference>
<protein>
    <recommendedName>
        <fullName evidence="11">Rod shape-determining protein MreD</fullName>
    </recommendedName>
</protein>
<comment type="caution">
    <text evidence="9">The sequence shown here is derived from an EMBL/GenBank/DDBJ whole genome shotgun (WGS) entry which is preliminary data.</text>
</comment>
<evidence type="ECO:0000256" key="4">
    <source>
        <dbReference type="ARBA" id="ARBA00022692"/>
    </source>
</evidence>
<dbReference type="AlphaFoldDB" id="A0A8J3PTK4"/>
<name>A0A8J3PTK4_9ACTN</name>
<dbReference type="InterPro" id="IPR007227">
    <property type="entry name" value="Cell_shape_determining_MreD"/>
</dbReference>
<comment type="similarity">
    <text evidence="2">Belongs to the MreD family.</text>
</comment>
<evidence type="ECO:0000313" key="10">
    <source>
        <dbReference type="Proteomes" id="UP000630097"/>
    </source>
</evidence>
<keyword evidence="3" id="KW-1003">Cell membrane</keyword>
<keyword evidence="7 8" id="KW-0472">Membrane</keyword>
<dbReference type="GO" id="GO:0008360">
    <property type="term" value="P:regulation of cell shape"/>
    <property type="evidence" value="ECO:0007669"/>
    <property type="project" value="UniProtKB-KW"/>
</dbReference>
<dbReference type="RefSeq" id="WP_203884161.1">
    <property type="nucleotide sequence ID" value="NZ_BAABHH010000014.1"/>
</dbReference>
<feature type="transmembrane region" description="Helical" evidence="8">
    <location>
        <begin position="93"/>
        <end position="117"/>
    </location>
</feature>
<sequence length="171" mass="17559">MVRNLVAAALIFAALVLQVGLVNRVSPRIGPDLVLLVVLTLAALRGSAVPGAVIGFCGGLAYDLLPPADHALGQWALVMCVLGFLAGRAGGQLPLLVVALCAVIAPGLAAGIGALLGDPGVTWSVVRSAWPKVAVCNLVLAPVVLWAVRAVQPRRRARGSEFVSSYRRGTA</sequence>
<evidence type="ECO:0008006" key="11">
    <source>
        <dbReference type="Google" id="ProtNLM"/>
    </source>
</evidence>
<evidence type="ECO:0000256" key="5">
    <source>
        <dbReference type="ARBA" id="ARBA00022960"/>
    </source>
</evidence>
<dbReference type="EMBL" id="BONV01000015">
    <property type="protein sequence ID" value="GIG80778.1"/>
    <property type="molecule type" value="Genomic_DNA"/>
</dbReference>
<reference evidence="9 10" key="1">
    <citation type="submission" date="2021-01" db="EMBL/GenBank/DDBJ databases">
        <title>Whole genome shotgun sequence of Planotetraspora kaengkrachanensis NBRC 104272.</title>
        <authorList>
            <person name="Komaki H."/>
            <person name="Tamura T."/>
        </authorList>
    </citation>
    <scope>NUCLEOTIDE SEQUENCE [LARGE SCALE GENOMIC DNA]</scope>
    <source>
        <strain evidence="9 10">NBRC 104272</strain>
    </source>
</reference>
<evidence type="ECO:0000313" key="9">
    <source>
        <dbReference type="EMBL" id="GIG80778.1"/>
    </source>
</evidence>
<feature type="transmembrane region" description="Helical" evidence="8">
    <location>
        <begin position="68"/>
        <end position="86"/>
    </location>
</feature>
<evidence type="ECO:0000256" key="2">
    <source>
        <dbReference type="ARBA" id="ARBA00007776"/>
    </source>
</evidence>
<gene>
    <name evidence="9" type="ORF">Pka01_39050</name>
</gene>
<keyword evidence="10" id="KW-1185">Reference proteome</keyword>
<evidence type="ECO:0000256" key="1">
    <source>
        <dbReference type="ARBA" id="ARBA00004651"/>
    </source>
</evidence>
<keyword evidence="5" id="KW-0133">Cell shape</keyword>
<feature type="transmembrane region" description="Helical" evidence="8">
    <location>
        <begin position="33"/>
        <end position="62"/>
    </location>
</feature>